<dbReference type="Proteomes" id="UP001521137">
    <property type="component" value="Unassembled WGS sequence"/>
</dbReference>
<comment type="caution">
    <text evidence="3">The sequence shown here is derived from an EMBL/GenBank/DDBJ whole genome shotgun (WGS) entry which is preliminary data.</text>
</comment>
<dbReference type="InterPro" id="IPR013517">
    <property type="entry name" value="FG-GAP"/>
</dbReference>
<organism evidence="3 4">
    <name type="scientific">Paraglaciecola algarum</name>
    <dbReference type="NCBI Taxonomy" id="3050085"/>
    <lineage>
        <taxon>Bacteria</taxon>
        <taxon>Pseudomonadati</taxon>
        <taxon>Pseudomonadota</taxon>
        <taxon>Gammaproteobacteria</taxon>
        <taxon>Alteromonadales</taxon>
        <taxon>Alteromonadaceae</taxon>
        <taxon>Paraglaciecola</taxon>
    </lineage>
</organism>
<proteinExistence type="predicted"/>
<dbReference type="EMBL" id="JAKGAS010000005">
    <property type="protein sequence ID" value="MCF2948584.1"/>
    <property type="molecule type" value="Genomic_DNA"/>
</dbReference>
<dbReference type="SUPFAM" id="SSF69318">
    <property type="entry name" value="Integrin alpha N-terminal domain"/>
    <property type="match status" value="1"/>
</dbReference>
<name>A0ABS9D6N8_9ALTE</name>
<dbReference type="InterPro" id="IPR028994">
    <property type="entry name" value="Integrin_alpha_N"/>
</dbReference>
<accession>A0ABS9D6N8</accession>
<evidence type="ECO:0000313" key="4">
    <source>
        <dbReference type="Proteomes" id="UP001521137"/>
    </source>
</evidence>
<dbReference type="PANTHER" id="PTHR44103:SF1">
    <property type="entry name" value="PROPROTEIN CONVERTASE P"/>
    <property type="match status" value="1"/>
</dbReference>
<keyword evidence="1 2" id="KW-0732">Signal</keyword>
<sequence length="506" mass="56359">MLRKRLLFMGLILSSNAFWSEAKYTELFTEQKVALPFSVNRSVVAADVLLQAGVELLVSGVDDNQQRKLAILGLNTTTASFEVLDVIDIANNVFAFDVGVEDQQGLKQLYLLTKSSVTKYIPARMSHGSSWQLAQQVSSMYISEISDAFGQMDFVRDINDDKKDDIILPHFETLNLWLSNCCSQKHSQVLPIASRMEMRNSSVTFDDRELFFQDMTQDAKTDLVLVEDGRLFVYQQNADIQFSLQPIEINIHPKASGLEWWDTKDEKGQELNQSNLIHRKVDAIEDVNGDNIPDVAIKYTQSSGVLDKKINYEFYYGKVIDNRLSYATQADTQVASTDTLTGLYFVDLQDDGKLEVVVSSFDIGISQVIGALMSGSIDQDTLIFAMDEEFQFSPKPIVSQEVEMTFSLSSGSTGQPLTKVIDLNADGLKDIVYSDGTDKIKVLYAESNGKRSFVRRALTQKVKLPSDSEGVAAQDLNGDGKTDLAFRFGRGDAPELLNQVTVLVAN</sequence>
<keyword evidence="4" id="KW-1185">Reference proteome</keyword>
<dbReference type="RefSeq" id="WP_235312477.1">
    <property type="nucleotide sequence ID" value="NZ_JAKGAS010000005.1"/>
</dbReference>
<feature type="chain" id="PRO_5045568625" evidence="2">
    <location>
        <begin position="20"/>
        <end position="506"/>
    </location>
</feature>
<evidence type="ECO:0000256" key="2">
    <source>
        <dbReference type="SAM" id="SignalP"/>
    </source>
</evidence>
<evidence type="ECO:0000313" key="3">
    <source>
        <dbReference type="EMBL" id="MCF2948584.1"/>
    </source>
</evidence>
<gene>
    <name evidence="3" type="ORF">L0668_10740</name>
</gene>
<dbReference type="PANTHER" id="PTHR44103">
    <property type="entry name" value="PROPROTEIN CONVERTASE P"/>
    <property type="match status" value="1"/>
</dbReference>
<evidence type="ECO:0000256" key="1">
    <source>
        <dbReference type="ARBA" id="ARBA00022729"/>
    </source>
</evidence>
<dbReference type="Pfam" id="PF13517">
    <property type="entry name" value="FG-GAP_3"/>
    <property type="match status" value="1"/>
</dbReference>
<feature type="signal peptide" evidence="2">
    <location>
        <begin position="1"/>
        <end position="19"/>
    </location>
</feature>
<protein>
    <submittedName>
        <fullName evidence="3">VCBS repeat-containing protein</fullName>
    </submittedName>
</protein>
<dbReference type="Gene3D" id="2.130.10.130">
    <property type="entry name" value="Integrin alpha, N-terminal"/>
    <property type="match status" value="1"/>
</dbReference>
<reference evidence="3 4" key="1">
    <citation type="submission" date="2022-01" db="EMBL/GenBank/DDBJ databases">
        <title>Paraglaciecola sp. G1-23.</title>
        <authorList>
            <person name="Jin M.S."/>
            <person name="Han D.M."/>
            <person name="Kim H.M."/>
            <person name="Jeon C.O."/>
        </authorList>
    </citation>
    <scope>NUCLEOTIDE SEQUENCE [LARGE SCALE GENOMIC DNA]</scope>
    <source>
        <strain evidence="3 4">G1-23</strain>
    </source>
</reference>